<sequence>MKSSASKRVLFLIIFLFVLLLGGVAYYFKDVISNGIKYGRWFTVDKYEELFDYCDWERKGNNLDIKCKALLRSMSVPKDNKDGICYEYLVYHKKYPENVKEFKLCEDPKSIYYENKDKSITSKLKIDLVISFNGELLNYSYKKVEMLNITESN</sequence>
<proteinExistence type="predicted"/>
<accession>A0A847D061</accession>
<protein>
    <submittedName>
        <fullName evidence="1">Uncharacterized protein</fullName>
    </submittedName>
</protein>
<gene>
    <name evidence="1" type="ORF">GX656_00480</name>
</gene>
<evidence type="ECO:0000313" key="1">
    <source>
        <dbReference type="EMBL" id="NLD25104.1"/>
    </source>
</evidence>
<evidence type="ECO:0000313" key="2">
    <source>
        <dbReference type="Proteomes" id="UP000545876"/>
    </source>
</evidence>
<reference evidence="1 2" key="1">
    <citation type="journal article" date="2020" name="Biotechnol. Biofuels">
        <title>New insights from the biogas microbiome by comprehensive genome-resolved metagenomics of nearly 1600 species originating from multiple anaerobic digesters.</title>
        <authorList>
            <person name="Campanaro S."/>
            <person name="Treu L."/>
            <person name="Rodriguez-R L.M."/>
            <person name="Kovalovszki A."/>
            <person name="Ziels R.M."/>
            <person name="Maus I."/>
            <person name="Zhu X."/>
            <person name="Kougias P.G."/>
            <person name="Basile A."/>
            <person name="Luo G."/>
            <person name="Schluter A."/>
            <person name="Konstantinidis K.T."/>
            <person name="Angelidaki I."/>
        </authorList>
    </citation>
    <scope>NUCLEOTIDE SEQUENCE [LARGE SCALE GENOMIC DNA]</scope>
    <source>
        <strain evidence="1">AS06rmzACSIP_65</strain>
    </source>
</reference>
<organism evidence="1 2">
    <name type="scientific">Candidatus Dojkabacteria bacterium</name>
    <dbReference type="NCBI Taxonomy" id="2099670"/>
    <lineage>
        <taxon>Bacteria</taxon>
        <taxon>Candidatus Dojkabacteria</taxon>
    </lineage>
</organism>
<dbReference type="EMBL" id="JAAZBX010000001">
    <property type="protein sequence ID" value="NLD25104.1"/>
    <property type="molecule type" value="Genomic_DNA"/>
</dbReference>
<dbReference type="AlphaFoldDB" id="A0A847D061"/>
<name>A0A847D061_9BACT</name>
<dbReference type="Proteomes" id="UP000545876">
    <property type="component" value="Unassembled WGS sequence"/>
</dbReference>
<comment type="caution">
    <text evidence="1">The sequence shown here is derived from an EMBL/GenBank/DDBJ whole genome shotgun (WGS) entry which is preliminary data.</text>
</comment>